<dbReference type="GO" id="GO:0007165">
    <property type="term" value="P:signal transduction"/>
    <property type="evidence" value="ECO:0007669"/>
    <property type="project" value="InterPro"/>
</dbReference>
<dbReference type="AlphaFoldDB" id="A0AA35TP49"/>
<dbReference type="EMBL" id="CASHTH010003968">
    <property type="protein sequence ID" value="CAI8051840.1"/>
    <property type="molecule type" value="Genomic_DNA"/>
</dbReference>
<comment type="caution">
    <text evidence="2">The sequence shown here is derived from an EMBL/GenBank/DDBJ whole genome shotgun (WGS) entry which is preliminary data.</text>
</comment>
<protein>
    <submittedName>
        <fullName evidence="2">Uncharacterized protein</fullName>
    </submittedName>
</protein>
<feature type="compositionally biased region" description="Basic and acidic residues" evidence="1">
    <location>
        <begin position="91"/>
        <end position="115"/>
    </location>
</feature>
<dbReference type="GO" id="GO:0005794">
    <property type="term" value="C:Golgi apparatus"/>
    <property type="evidence" value="ECO:0007669"/>
    <property type="project" value="InterPro"/>
</dbReference>
<evidence type="ECO:0000313" key="2">
    <source>
        <dbReference type="EMBL" id="CAI8051840.1"/>
    </source>
</evidence>
<name>A0AA35TP49_GEOBA</name>
<evidence type="ECO:0000313" key="3">
    <source>
        <dbReference type="Proteomes" id="UP001174909"/>
    </source>
</evidence>
<evidence type="ECO:0000256" key="1">
    <source>
        <dbReference type="SAM" id="MobiDB-lite"/>
    </source>
</evidence>
<accession>A0AA35TP49</accession>
<dbReference type="PRINTS" id="PR02083">
    <property type="entry name" value="GKINASEAP1"/>
</dbReference>
<feature type="compositionally biased region" description="Polar residues" evidence="1">
    <location>
        <begin position="197"/>
        <end position="208"/>
    </location>
</feature>
<feature type="compositionally biased region" description="Basic and acidic residues" evidence="1">
    <location>
        <begin position="183"/>
        <end position="194"/>
    </location>
</feature>
<sequence length="227" mass="24765">MSLAKGIKVQPSRFSALNIDSDSDSEVSGVEWLEVVGKGSKSKGKDGAAQAQHREAVSGNRPLSKSAKKRARKKRNQQSESKGAGGEEQDGVERGEGLGSEDQARQERDGVAADLEFQRELEEAILQSKISAEKEQEIERQRKAAFALKKQSKKGVKMSLQSLHRGDLISDSENLKSPQDVELEMKKQPERRVSESLMVSQSSLQSPPGNEGADMVHIVDDITQSPG</sequence>
<organism evidence="2 3">
    <name type="scientific">Geodia barretti</name>
    <name type="common">Barrett's horny sponge</name>
    <dbReference type="NCBI Taxonomy" id="519541"/>
    <lineage>
        <taxon>Eukaryota</taxon>
        <taxon>Metazoa</taxon>
        <taxon>Porifera</taxon>
        <taxon>Demospongiae</taxon>
        <taxon>Heteroscleromorpha</taxon>
        <taxon>Tetractinellida</taxon>
        <taxon>Astrophorina</taxon>
        <taxon>Geodiidae</taxon>
        <taxon>Geodia</taxon>
    </lineage>
</organism>
<proteinExistence type="predicted"/>
<reference evidence="2" key="1">
    <citation type="submission" date="2023-03" db="EMBL/GenBank/DDBJ databases">
        <authorList>
            <person name="Steffen K."/>
            <person name="Cardenas P."/>
        </authorList>
    </citation>
    <scope>NUCLEOTIDE SEQUENCE</scope>
</reference>
<dbReference type="Proteomes" id="UP001174909">
    <property type="component" value="Unassembled WGS sequence"/>
</dbReference>
<keyword evidence="3" id="KW-1185">Reference proteome</keyword>
<feature type="compositionally biased region" description="Basic residues" evidence="1">
    <location>
        <begin position="66"/>
        <end position="76"/>
    </location>
</feature>
<dbReference type="InterPro" id="IPR026109">
    <property type="entry name" value="GKAP1"/>
</dbReference>
<feature type="region of interest" description="Disordered" evidence="1">
    <location>
        <begin position="147"/>
        <end position="227"/>
    </location>
</feature>
<feature type="region of interest" description="Disordered" evidence="1">
    <location>
        <begin position="1"/>
        <end position="115"/>
    </location>
</feature>
<gene>
    <name evidence="2" type="ORF">GBAR_LOCUS28376</name>
</gene>